<proteinExistence type="predicted"/>
<feature type="region of interest" description="Disordered" evidence="1">
    <location>
        <begin position="174"/>
        <end position="232"/>
    </location>
</feature>
<name>A0A8H8DJ43_9FUNG</name>
<dbReference type="EMBL" id="JAEFCI010005145">
    <property type="protein sequence ID" value="KAG5460494.1"/>
    <property type="molecule type" value="Genomic_DNA"/>
</dbReference>
<reference evidence="2 3" key="1">
    <citation type="journal article" name="Sci. Rep.">
        <title>Genome-scale phylogenetic analyses confirm Olpidium as the closest living zoosporic fungus to the non-flagellated, terrestrial fungi.</title>
        <authorList>
            <person name="Chang Y."/>
            <person name="Rochon D."/>
            <person name="Sekimoto S."/>
            <person name="Wang Y."/>
            <person name="Chovatia M."/>
            <person name="Sandor L."/>
            <person name="Salamov A."/>
            <person name="Grigoriev I.V."/>
            <person name="Stajich J.E."/>
            <person name="Spatafora J.W."/>
        </authorList>
    </citation>
    <scope>NUCLEOTIDE SEQUENCE [LARGE SCALE GENOMIC DNA]</scope>
    <source>
        <strain evidence="2">S191</strain>
    </source>
</reference>
<keyword evidence="3" id="KW-1185">Reference proteome</keyword>
<comment type="caution">
    <text evidence="2">The sequence shown here is derived from an EMBL/GenBank/DDBJ whole genome shotgun (WGS) entry which is preliminary data.</text>
</comment>
<evidence type="ECO:0000256" key="1">
    <source>
        <dbReference type="SAM" id="MobiDB-lite"/>
    </source>
</evidence>
<gene>
    <name evidence="2" type="ORF">BJ554DRAFT_7452</name>
</gene>
<evidence type="ECO:0000313" key="2">
    <source>
        <dbReference type="EMBL" id="KAG5460494.1"/>
    </source>
</evidence>
<feature type="region of interest" description="Disordered" evidence="1">
    <location>
        <begin position="271"/>
        <end position="318"/>
    </location>
</feature>
<sequence length="318" mass="34001">MTPSSLKMMEAVRVGVSEVAGTGDWDDVPVPEIGAGAQGRHRPGSGPLADGRLANGEAKVKMSRKGFWLVLKLAACRAECTPDAEIPKAELRVFSHAAEPVVGIVAPPGVESHARHPRPVALTARDDPPSELKDELLHALTTPRRGTAANRAPADAAESAKYIVPAVRKNGLPRGSPGLLTRRSQSRQCADIHQRRRWLHARSPGRTPTPLQPSHRRPGNARPDYVSTGASKISRQRSCVECPSALKHQVPTDKTLRSEGNGLALGAPIPMAVHGTHNPRSFNIPSSLTADLPPAPRDGLGAAYSKRFRRPPSPSPFP</sequence>
<accession>A0A8H8DJ43</accession>
<dbReference type="Proteomes" id="UP000673691">
    <property type="component" value="Unassembled WGS sequence"/>
</dbReference>
<dbReference type="AlphaFoldDB" id="A0A8H8DJ43"/>
<protein>
    <submittedName>
        <fullName evidence="2">Uncharacterized protein</fullName>
    </submittedName>
</protein>
<organism evidence="2 3">
    <name type="scientific">Olpidium bornovanus</name>
    <dbReference type="NCBI Taxonomy" id="278681"/>
    <lineage>
        <taxon>Eukaryota</taxon>
        <taxon>Fungi</taxon>
        <taxon>Fungi incertae sedis</taxon>
        <taxon>Olpidiomycota</taxon>
        <taxon>Olpidiomycotina</taxon>
        <taxon>Olpidiomycetes</taxon>
        <taxon>Olpidiales</taxon>
        <taxon>Olpidiaceae</taxon>
        <taxon>Olpidium</taxon>
    </lineage>
</organism>
<evidence type="ECO:0000313" key="3">
    <source>
        <dbReference type="Proteomes" id="UP000673691"/>
    </source>
</evidence>
<feature type="region of interest" description="Disordered" evidence="1">
    <location>
        <begin position="23"/>
        <end position="52"/>
    </location>
</feature>
<feature type="compositionally biased region" description="Polar residues" evidence="1">
    <location>
        <begin position="278"/>
        <end position="289"/>
    </location>
</feature>